<dbReference type="SUPFAM" id="SSF53850">
    <property type="entry name" value="Periplasmic binding protein-like II"/>
    <property type="match status" value="1"/>
</dbReference>
<evidence type="ECO:0000256" key="2">
    <source>
        <dbReference type="SAM" id="SignalP"/>
    </source>
</evidence>
<dbReference type="HOGENOM" id="CLU_026974_0_0_5"/>
<dbReference type="EMBL" id="CP000697">
    <property type="protein sequence ID" value="ABQ29484.1"/>
    <property type="molecule type" value="Genomic_DNA"/>
</dbReference>
<evidence type="ECO:0000313" key="3">
    <source>
        <dbReference type="EMBL" id="ABQ29484.1"/>
    </source>
</evidence>
<dbReference type="InterPro" id="IPR006059">
    <property type="entry name" value="SBP"/>
</dbReference>
<feature type="signal peptide" evidence="2">
    <location>
        <begin position="1"/>
        <end position="21"/>
    </location>
</feature>
<dbReference type="Proteomes" id="UP000000245">
    <property type="component" value="Chromosome"/>
</dbReference>
<evidence type="ECO:0000256" key="1">
    <source>
        <dbReference type="ARBA" id="ARBA00022729"/>
    </source>
</evidence>
<organism evidence="3 4">
    <name type="scientific">Acidiphilium cryptum (strain JF-5)</name>
    <dbReference type="NCBI Taxonomy" id="349163"/>
    <lineage>
        <taxon>Bacteria</taxon>
        <taxon>Pseudomonadati</taxon>
        <taxon>Pseudomonadota</taxon>
        <taxon>Alphaproteobacteria</taxon>
        <taxon>Acetobacterales</taxon>
        <taxon>Acidocellaceae</taxon>
        <taxon>Acidiphilium</taxon>
    </lineage>
</organism>
<feature type="chain" id="PRO_5002683073" evidence="2">
    <location>
        <begin position="22"/>
        <end position="332"/>
    </location>
</feature>
<dbReference type="Gene3D" id="3.40.190.10">
    <property type="entry name" value="Periplasmic binding protein-like II"/>
    <property type="match status" value="2"/>
</dbReference>
<accession>A5FV52</accession>
<name>A5FV52_ACICJ</name>
<dbReference type="STRING" id="349163.Acry_0256"/>
<dbReference type="Pfam" id="PF13416">
    <property type="entry name" value="SBP_bac_8"/>
    <property type="match status" value="1"/>
</dbReference>
<evidence type="ECO:0000313" key="4">
    <source>
        <dbReference type="Proteomes" id="UP000000245"/>
    </source>
</evidence>
<keyword evidence="1 2" id="KW-0732">Signal</keyword>
<dbReference type="AlphaFoldDB" id="A5FV52"/>
<dbReference type="eggNOG" id="COG1840">
    <property type="taxonomic scope" value="Bacteria"/>
</dbReference>
<reference evidence="3 4" key="1">
    <citation type="submission" date="2007-05" db="EMBL/GenBank/DDBJ databases">
        <title>Complete sequence of chromosome of Acidiphilium cryptum JF-5.</title>
        <authorList>
            <consortium name="US DOE Joint Genome Institute"/>
            <person name="Copeland A."/>
            <person name="Lucas S."/>
            <person name="Lapidus A."/>
            <person name="Barry K."/>
            <person name="Detter J.C."/>
            <person name="Glavina del Rio T."/>
            <person name="Hammon N."/>
            <person name="Israni S."/>
            <person name="Dalin E."/>
            <person name="Tice H."/>
            <person name="Pitluck S."/>
            <person name="Sims D."/>
            <person name="Brettin T."/>
            <person name="Bruce D."/>
            <person name="Han C."/>
            <person name="Schmutz J."/>
            <person name="Larimer F."/>
            <person name="Land M."/>
            <person name="Hauser L."/>
            <person name="Kyrpides N."/>
            <person name="Kim E."/>
            <person name="Magnuson T."/>
            <person name="Richardson P."/>
        </authorList>
    </citation>
    <scope>NUCLEOTIDE SEQUENCE [LARGE SCALE GENOMIC DNA]</scope>
    <source>
        <strain evidence="3 4">JF-5</strain>
    </source>
</reference>
<sequence length="332" mass="34296">MRRLASLVLACLFGMPFAAHAASLTLYSRLDYAPAVARAFTAKTGIAVRVRRPPPTGLADRIEREGAHPRWALAWFAGTPNAVALDARGLLARHLPVPAGLSPRAAALIPADGSAIPTGLELGGVVLMSKSAPFTPPLHWHGLLAPARRGLTGMADPTTDDAAWGGLASLLATEGWPDGRRFVTALGGAGLHIYATTADTVAALRSGAIQLALVRSAVAFHVASRIDPSLEAVVPAPAVLMPSLIVMPRHMTPALRRAASAFIAFACSPAGQRAALASDDMDSAFWPVNATVPPPPGLPDLAALAPRDPAAVAANPLPAIAWFAREMVGPGL</sequence>
<dbReference type="RefSeq" id="WP_011941389.1">
    <property type="nucleotide sequence ID" value="NC_009484.1"/>
</dbReference>
<dbReference type="PANTHER" id="PTHR30006">
    <property type="entry name" value="THIAMINE-BINDING PERIPLASMIC PROTEIN-RELATED"/>
    <property type="match status" value="1"/>
</dbReference>
<dbReference type="PANTHER" id="PTHR30006:SF24">
    <property type="entry name" value="SLL0237 PROTEIN"/>
    <property type="match status" value="1"/>
</dbReference>
<protein>
    <submittedName>
        <fullName evidence="3">ABC-type Fe3+ transport system periplasmic component-like protein</fullName>
    </submittedName>
</protein>
<keyword evidence="4" id="KW-1185">Reference proteome</keyword>
<gene>
    <name evidence="3" type="ordered locus">Acry_0256</name>
</gene>
<dbReference type="KEGG" id="acr:Acry_0256"/>
<proteinExistence type="predicted"/>